<proteinExistence type="predicted"/>
<dbReference type="EMBL" id="HBGT01006057">
    <property type="protein sequence ID" value="CAD9392976.1"/>
    <property type="molecule type" value="Transcribed_RNA"/>
</dbReference>
<name>A0A7S2BD07_9STRA</name>
<gene>
    <name evidence="2" type="ORF">FPAR1323_LOCUS3308</name>
</gene>
<accession>A0A7S2BD07</accession>
<dbReference type="AlphaFoldDB" id="A0A7S2BD07"/>
<protein>
    <submittedName>
        <fullName evidence="2">Uncharacterized protein</fullName>
    </submittedName>
</protein>
<evidence type="ECO:0000313" key="2">
    <source>
        <dbReference type="EMBL" id="CAD9392976.1"/>
    </source>
</evidence>
<reference evidence="2" key="1">
    <citation type="submission" date="2021-01" db="EMBL/GenBank/DDBJ databases">
        <authorList>
            <person name="Corre E."/>
            <person name="Pelletier E."/>
            <person name="Niang G."/>
            <person name="Scheremetjew M."/>
            <person name="Finn R."/>
            <person name="Kale V."/>
            <person name="Holt S."/>
            <person name="Cochrane G."/>
            <person name="Meng A."/>
            <person name="Brown T."/>
            <person name="Cohen L."/>
        </authorList>
    </citation>
    <scope>NUCLEOTIDE SEQUENCE</scope>
    <source>
        <strain evidence="2">RCC1693</strain>
    </source>
</reference>
<organism evidence="2">
    <name type="scientific">Florenciella parvula</name>
    <dbReference type="NCBI Taxonomy" id="236787"/>
    <lineage>
        <taxon>Eukaryota</taxon>
        <taxon>Sar</taxon>
        <taxon>Stramenopiles</taxon>
        <taxon>Ochrophyta</taxon>
        <taxon>Dictyochophyceae</taxon>
        <taxon>Florenciellales</taxon>
        <taxon>Florenciella</taxon>
    </lineage>
</organism>
<feature type="region of interest" description="Disordered" evidence="1">
    <location>
        <begin position="157"/>
        <end position="186"/>
    </location>
</feature>
<evidence type="ECO:0000256" key="1">
    <source>
        <dbReference type="SAM" id="MobiDB-lite"/>
    </source>
</evidence>
<sequence length="231" mass="25087">MARYGEINNGSWMVNGEQNLDVCVVVCGDDMVEARRKVCAFGRGVKADDGQERLEGALFRRGRPGKVGQFVMWEFHEWPSETHDEDADRAAKMKFAAVSERANAAVVFALSREAAQAGYMTVRPNVSEDTPIVLVVGGDAAHRQDTLKWTHEHGIPCGDAASGKRPKVNASVDPAATRKARRRNSKRMKSVYQYAFCVEDTPDDRGGTSGMAAAGAALLDADHGDGKCVLM</sequence>